<evidence type="ECO:0000256" key="4">
    <source>
        <dbReference type="ARBA" id="ARBA00023115"/>
    </source>
</evidence>
<name>A0AAV6VSU6_9ARAC</name>
<dbReference type="InterPro" id="IPR000183">
    <property type="entry name" value="Orn/DAP/Arg_de-COase"/>
</dbReference>
<feature type="domain" description="Orn/DAP/Arg decarboxylase 2 N-terminal" evidence="8">
    <location>
        <begin position="54"/>
        <end position="287"/>
    </location>
</feature>
<reference evidence="9 10" key="1">
    <citation type="journal article" date="2022" name="Nat. Ecol. Evol.">
        <title>A masculinizing supergene underlies an exaggerated male reproductive morph in a spider.</title>
        <authorList>
            <person name="Hendrickx F."/>
            <person name="De Corte Z."/>
            <person name="Sonet G."/>
            <person name="Van Belleghem S.M."/>
            <person name="Kostlbacher S."/>
            <person name="Vangestel C."/>
        </authorList>
    </citation>
    <scope>NUCLEOTIDE SEQUENCE [LARGE SCALE GENOMIC DNA]</scope>
    <source>
        <strain evidence="9">W744_W776</strain>
    </source>
</reference>
<gene>
    <name evidence="9" type="ORF">JTE90_015101</name>
</gene>
<dbReference type="GO" id="GO:0033387">
    <property type="term" value="P:putrescine biosynthetic process from arginine, via ornithine"/>
    <property type="evidence" value="ECO:0007669"/>
    <property type="project" value="TreeGrafter"/>
</dbReference>
<comment type="cofactor">
    <cofactor evidence="1 7">
        <name>pyridoxal 5'-phosphate</name>
        <dbReference type="ChEBI" id="CHEBI:597326"/>
    </cofactor>
</comment>
<dbReference type="AlphaFoldDB" id="A0AAV6VSU6"/>
<keyword evidence="4" id="KW-0620">Polyamine biosynthesis</keyword>
<dbReference type="PANTHER" id="PTHR11482:SF6">
    <property type="entry name" value="ORNITHINE DECARBOXYLASE 1-RELATED"/>
    <property type="match status" value="1"/>
</dbReference>
<dbReference type="EMBL" id="JAFNEN010000034">
    <property type="protein sequence ID" value="KAG8198887.1"/>
    <property type="molecule type" value="Genomic_DNA"/>
</dbReference>
<evidence type="ECO:0000313" key="10">
    <source>
        <dbReference type="Proteomes" id="UP000827092"/>
    </source>
</evidence>
<dbReference type="Pfam" id="PF02784">
    <property type="entry name" value="Orn_Arg_deC_N"/>
    <property type="match status" value="1"/>
</dbReference>
<comment type="function">
    <text evidence="6">Catalyzes the first and rate-limiting step of polyamine biosynthesis that converts ornithine into putrescine, which is the precursor for the polyamines, spermidine and spermine. Polyamines are essential for cell proliferation and are implicated in cellular processes, ranging from DNA replication to apoptosis.</text>
</comment>
<dbReference type="InterPro" id="IPR029066">
    <property type="entry name" value="PLP-binding_barrel"/>
</dbReference>
<dbReference type="SUPFAM" id="SSF51419">
    <property type="entry name" value="PLP-binding barrel"/>
    <property type="match status" value="1"/>
</dbReference>
<dbReference type="PRINTS" id="PR01182">
    <property type="entry name" value="ORNDCRBXLASE"/>
</dbReference>
<dbReference type="InterPro" id="IPR022644">
    <property type="entry name" value="De-COase2_N"/>
</dbReference>
<organism evidence="9 10">
    <name type="scientific">Oedothorax gibbosus</name>
    <dbReference type="NCBI Taxonomy" id="931172"/>
    <lineage>
        <taxon>Eukaryota</taxon>
        <taxon>Metazoa</taxon>
        <taxon>Ecdysozoa</taxon>
        <taxon>Arthropoda</taxon>
        <taxon>Chelicerata</taxon>
        <taxon>Arachnida</taxon>
        <taxon>Araneae</taxon>
        <taxon>Araneomorphae</taxon>
        <taxon>Entelegynae</taxon>
        <taxon>Araneoidea</taxon>
        <taxon>Linyphiidae</taxon>
        <taxon>Erigoninae</taxon>
        <taxon>Oedothorax</taxon>
    </lineage>
</organism>
<evidence type="ECO:0000256" key="6">
    <source>
        <dbReference type="ARBA" id="ARBA00037173"/>
    </source>
</evidence>
<evidence type="ECO:0000256" key="3">
    <source>
        <dbReference type="ARBA" id="ARBA00022898"/>
    </source>
</evidence>
<sequence length="447" mass="50222">MDSVHSKAELYGDFYRELVKKYNGEKFETLLDYLRNVIAGLGADQSFYTIDFADVVLKVQLWRRNMPNIQTFYAVKTNSDPLLLRLLVMLGFSFDCASQGEIELVMQAGASPNNIIFAHVIKTPGALRYSASVGVDLMTFDCEEELVKIQTYFPAARLLLRIAPVNVKCSFDLSDKFGCDAEDAEHILKQAKNLKLDVIGVSFHVGGLCKDPDSYAATIRSAAEVFQVAHKMGFKFRILDIGGGFSGKKGTEDLFDEMTQTIWSVVRENFDEKEIEIIAEPGTFFVGSAATLTTAICGKKKTHKKTGATEDGIERIYYINDSIYGSFFHGVEEYGMRPKPMLEESVLTQRPVYKSRLWGQSCCGEDLLLKVCLLADMEDGEFIMWENMGAYSRVLCSSFCAIPIPATKHIFINNDRLSAEWLNNFEEVTNFLSEQCSLVDAEKHFKS</sequence>
<accession>A0AAV6VSU6</accession>
<evidence type="ECO:0000259" key="8">
    <source>
        <dbReference type="Pfam" id="PF02784"/>
    </source>
</evidence>
<evidence type="ECO:0000256" key="7">
    <source>
        <dbReference type="PIRSR" id="PIRSR600183-50"/>
    </source>
</evidence>
<keyword evidence="10" id="KW-1185">Reference proteome</keyword>
<dbReference type="Gene3D" id="2.40.37.10">
    <property type="entry name" value="Lyase, Ornithine Decarboxylase, Chain A, domain 1"/>
    <property type="match status" value="1"/>
</dbReference>
<dbReference type="PRINTS" id="PR01179">
    <property type="entry name" value="ODADCRBXLASE"/>
</dbReference>
<dbReference type="InterPro" id="IPR009006">
    <property type="entry name" value="Ala_racemase/Decarboxylase_C"/>
</dbReference>
<dbReference type="Proteomes" id="UP000827092">
    <property type="component" value="Unassembled WGS sequence"/>
</dbReference>
<protein>
    <recommendedName>
        <fullName evidence="8">Orn/DAP/Arg decarboxylase 2 N-terminal domain-containing protein</fullName>
    </recommendedName>
</protein>
<dbReference type="FunFam" id="3.20.20.10:FF:000005">
    <property type="entry name" value="Ornithine decarboxylase"/>
    <property type="match status" value="1"/>
</dbReference>
<dbReference type="GO" id="GO:0004586">
    <property type="term" value="F:ornithine decarboxylase activity"/>
    <property type="evidence" value="ECO:0007669"/>
    <property type="project" value="TreeGrafter"/>
</dbReference>
<evidence type="ECO:0000256" key="1">
    <source>
        <dbReference type="ARBA" id="ARBA00001933"/>
    </source>
</evidence>
<feature type="modified residue" description="N6-(pyridoxal phosphate)lysine" evidence="7">
    <location>
        <position position="76"/>
    </location>
</feature>
<comment type="similarity">
    <text evidence="2">Belongs to the Orn/Lys/Arg decarboxylase class-II family.</text>
</comment>
<dbReference type="SUPFAM" id="SSF50621">
    <property type="entry name" value="Alanine racemase C-terminal domain-like"/>
    <property type="match status" value="1"/>
</dbReference>
<evidence type="ECO:0000256" key="5">
    <source>
        <dbReference type="ARBA" id="ARBA00023239"/>
    </source>
</evidence>
<dbReference type="InterPro" id="IPR002433">
    <property type="entry name" value="Orn_de-COase"/>
</dbReference>
<feature type="active site" description="Proton donor" evidence="7">
    <location>
        <position position="362"/>
    </location>
</feature>
<keyword evidence="3 7" id="KW-0663">Pyridoxal phosphate</keyword>
<dbReference type="CDD" id="cd00622">
    <property type="entry name" value="PLPDE_III_ODC"/>
    <property type="match status" value="1"/>
</dbReference>
<evidence type="ECO:0000313" key="9">
    <source>
        <dbReference type="EMBL" id="KAG8198887.1"/>
    </source>
</evidence>
<evidence type="ECO:0000256" key="2">
    <source>
        <dbReference type="ARBA" id="ARBA00008872"/>
    </source>
</evidence>
<dbReference type="Gene3D" id="3.20.20.10">
    <property type="entry name" value="Alanine racemase"/>
    <property type="match status" value="1"/>
</dbReference>
<proteinExistence type="inferred from homology"/>
<comment type="caution">
    <text evidence="9">The sequence shown here is derived from an EMBL/GenBank/DDBJ whole genome shotgun (WGS) entry which is preliminary data.</text>
</comment>
<dbReference type="PANTHER" id="PTHR11482">
    <property type="entry name" value="ARGININE/DIAMINOPIMELATE/ORNITHINE DECARBOXYLASE"/>
    <property type="match status" value="1"/>
</dbReference>
<keyword evidence="5" id="KW-0456">Lyase</keyword>
<dbReference type="GO" id="GO:0005737">
    <property type="term" value="C:cytoplasm"/>
    <property type="evidence" value="ECO:0007669"/>
    <property type="project" value="TreeGrafter"/>
</dbReference>